<evidence type="ECO:0000313" key="13">
    <source>
        <dbReference type="EMBL" id="GIN56714.1"/>
    </source>
</evidence>
<dbReference type="InterPro" id="IPR014756">
    <property type="entry name" value="Ig_E-set"/>
</dbReference>
<keyword evidence="9" id="KW-0326">Glycosidase</keyword>
<dbReference type="InterPro" id="IPR013780">
    <property type="entry name" value="Glyco_hydro_b"/>
</dbReference>
<evidence type="ECO:0000256" key="6">
    <source>
        <dbReference type="ARBA" id="ARBA00022801"/>
    </source>
</evidence>
<dbReference type="PANTHER" id="PTHR10357">
    <property type="entry name" value="ALPHA-AMYLASE FAMILY MEMBER"/>
    <property type="match status" value="1"/>
</dbReference>
<evidence type="ECO:0000256" key="7">
    <source>
        <dbReference type="ARBA" id="ARBA00022837"/>
    </source>
</evidence>
<dbReference type="NCBIfam" id="TIGR01167">
    <property type="entry name" value="LPXTG_anchor"/>
    <property type="match status" value="1"/>
</dbReference>
<dbReference type="InterPro" id="IPR019931">
    <property type="entry name" value="LPXTG_anchor"/>
</dbReference>
<keyword evidence="11" id="KW-0472">Membrane</keyword>
<comment type="similarity">
    <text evidence="2">Belongs to the glycosyl hydrolase 13 family.</text>
</comment>
<keyword evidence="3" id="KW-0134">Cell wall</keyword>
<feature type="compositionally biased region" description="Polar residues" evidence="10">
    <location>
        <begin position="1165"/>
        <end position="1177"/>
    </location>
</feature>
<dbReference type="SUPFAM" id="SSF51011">
    <property type="entry name" value="Glycosyl hydrolase domain"/>
    <property type="match status" value="1"/>
</dbReference>
<dbReference type="CDD" id="cd10315">
    <property type="entry name" value="CBM41_pullulanase"/>
    <property type="match status" value="1"/>
</dbReference>
<dbReference type="InterPro" id="IPR013784">
    <property type="entry name" value="Carb-bd-like_fold"/>
</dbReference>
<dbReference type="InterPro" id="IPR017853">
    <property type="entry name" value="GH"/>
</dbReference>
<evidence type="ECO:0000256" key="1">
    <source>
        <dbReference type="ARBA" id="ARBA00004168"/>
    </source>
</evidence>
<evidence type="ECO:0000259" key="12">
    <source>
        <dbReference type="PROSITE" id="PS50847"/>
    </source>
</evidence>
<feature type="domain" description="Gram-positive cocci surface proteins LPxTG" evidence="12">
    <location>
        <begin position="1175"/>
        <end position="1206"/>
    </location>
</feature>
<keyword evidence="4" id="KW-0964">Secreted</keyword>
<evidence type="ECO:0000256" key="3">
    <source>
        <dbReference type="ARBA" id="ARBA00022512"/>
    </source>
</evidence>
<dbReference type="Pfam" id="PF00128">
    <property type="entry name" value="Alpha-amylase"/>
    <property type="match status" value="1"/>
</dbReference>
<dbReference type="SMART" id="SM00642">
    <property type="entry name" value="Aamy"/>
    <property type="match status" value="1"/>
</dbReference>
<keyword evidence="5" id="KW-0732">Signal</keyword>
<dbReference type="SUPFAM" id="SSF51445">
    <property type="entry name" value="(Trans)glycosidases"/>
    <property type="match status" value="1"/>
</dbReference>
<dbReference type="Gene3D" id="2.60.40.1110">
    <property type="match status" value="2"/>
</dbReference>
<evidence type="ECO:0000256" key="9">
    <source>
        <dbReference type="ARBA" id="ARBA00023295"/>
    </source>
</evidence>
<dbReference type="Gene3D" id="2.60.40.10">
    <property type="entry name" value="Immunoglobulins"/>
    <property type="match status" value="1"/>
</dbReference>
<dbReference type="Gene3D" id="2.60.40.1180">
    <property type="entry name" value="Golgi alpha-mannosidase II"/>
    <property type="match status" value="1"/>
</dbReference>
<sequence>MIKWLDRKHISVFMIVLVLFTLLPGFSEETAGKTNVESPIVHDDGTVTFYYEGTESDQVRVAGSFTDWEENALKMDEVDGLWTVTTDVLTPDVYQYKLILGDSDWILDPLNPSEISGNNKLVVQGINLKAVPSLLEQNSTVQLKGHFIGEDGNSKEESSAINWSLEGAPSSVELNGEKLTIGKDTPIGTTFSIIATYESYTAKKAVEVSGQLKKYTVNYHRIDNNLEDWNLHIFDGGYEPENYDFDSTTTVHSPDGEEFVFSTGTFSFPNDSLKLIPRKGDWESQDSEFAVHIPEGESEIEVWIIQGFHEVFTSENAAIRALTTSLSPHIRFVYERPDENYEDWDVWVWGTGAQDDNINFTSFEAGKAIANIGVGPNIEQVGFKVRKGNWEEEEPGGDRYIKVNRLDPITKVYVNSGQTDVFTVPAMESPTVTNGNATFYYRDKDLYLSDQMSKIDKVELGILGERYEMVKEEKNERFVYTYKDLPSGEHEYTFFVTIDGKTTEVVDPYFAIDGKSVISFFQSNIEVDGAVSPKAIDYNENAVLTLDIVNEEEVEFREISVDLSEIGGKSNVAIDPALKEVTISVRDSVTAGVKKLPIKVIDEYGNEHVGEAEITIKTRKFIGEDDFDWDEARIYFLLTDRFFNGDPSNDDPYGIGYDKNDPGAYQGGDFKGITKKLDYLQDLGINTIWISPIVENIAHDVRYLDDPHLTPYYAYHGYWASNFSELNPHFGTMEDLHELIDEAHARGIKLMVDVVLNHAGYGLKESDASMEDKIPHFPTAQDRERFAGMFRDGGSGDIQGELSGLPDFITEDDQVRQQLIKWQTDWIEKSKTPQGNTIDYFRVDTVKHVENTTWMAFKNALTKELPTFKLIGEVWGASQFDDYGFLNAGMMDSLLDFDFKYQARDFVNGKIDSVETNLKNRNEMISNTASLGQFLSSHDEDGFLEQFKEEEGALGKLMVAASLQVTAKGQPVIYYGEELGISGENNYPYLDNRNNLPWDQVEGNKVLEHYTKILNARKDYSAIFSKGTRDQLAGGDELGYSVFARSYEGESVVVALNTNEEMEKINIAVPFESDERVVDIYSGQTIKVDRDQTVTVEIPGMPNGGTVILVAEKTTDEPIGNESSGEDKTLIVAEKPGNQEKTNDKDNQMKPEGKADQHSKKTGHGKTNGTSGKELPNTSTQMYRNLLVGFVLLLIGGSLYALRRKR</sequence>
<keyword evidence="11" id="KW-1133">Transmembrane helix</keyword>
<evidence type="ECO:0000256" key="10">
    <source>
        <dbReference type="SAM" id="MobiDB-lite"/>
    </source>
</evidence>
<dbReference type="RefSeq" id="WP_212965683.1">
    <property type="nucleotide sequence ID" value="NZ_BORB01000006.1"/>
</dbReference>
<keyword evidence="6" id="KW-0378">Hydrolase</keyword>
<keyword evidence="7" id="KW-0106">Calcium</keyword>
<dbReference type="Pfam" id="PF03714">
    <property type="entry name" value="PUD"/>
    <property type="match status" value="2"/>
</dbReference>
<dbReference type="Gene3D" id="3.20.20.80">
    <property type="entry name" value="Glycosidases"/>
    <property type="match status" value="1"/>
</dbReference>
<dbReference type="InterPro" id="IPR006047">
    <property type="entry name" value="GH13_cat_dom"/>
</dbReference>
<dbReference type="SUPFAM" id="SSF49452">
    <property type="entry name" value="Starch-binding domain-like"/>
    <property type="match status" value="2"/>
</dbReference>
<name>A0ABQ4KGZ5_9BACI</name>
<evidence type="ECO:0000313" key="14">
    <source>
        <dbReference type="Proteomes" id="UP000679950"/>
    </source>
</evidence>
<accession>A0ABQ4KGZ5</accession>
<dbReference type="CDD" id="cd02859">
    <property type="entry name" value="E_set_AMPKbeta_like_N"/>
    <property type="match status" value="1"/>
</dbReference>
<organism evidence="13 14">
    <name type="scientific">Lederbergia ruris</name>
    <dbReference type="NCBI Taxonomy" id="217495"/>
    <lineage>
        <taxon>Bacteria</taxon>
        <taxon>Bacillati</taxon>
        <taxon>Bacillota</taxon>
        <taxon>Bacilli</taxon>
        <taxon>Bacillales</taxon>
        <taxon>Bacillaceae</taxon>
        <taxon>Lederbergia</taxon>
    </lineage>
</organism>
<evidence type="ECO:0000256" key="11">
    <source>
        <dbReference type="SAM" id="Phobius"/>
    </source>
</evidence>
<dbReference type="PROSITE" id="PS50847">
    <property type="entry name" value="GRAM_POS_ANCHORING"/>
    <property type="match status" value="1"/>
</dbReference>
<feature type="compositionally biased region" description="Basic and acidic residues" evidence="10">
    <location>
        <begin position="1137"/>
        <end position="1159"/>
    </location>
</feature>
<dbReference type="PANTHER" id="PTHR10357:SF209">
    <property type="entry name" value="PERIPLASMIC ALPHA-AMYLASE"/>
    <property type="match status" value="1"/>
</dbReference>
<evidence type="ECO:0000256" key="5">
    <source>
        <dbReference type="ARBA" id="ARBA00022729"/>
    </source>
</evidence>
<dbReference type="EMBL" id="BORB01000006">
    <property type="protein sequence ID" value="GIN56714.1"/>
    <property type="molecule type" value="Genomic_DNA"/>
</dbReference>
<feature type="transmembrane region" description="Helical" evidence="11">
    <location>
        <begin position="1182"/>
        <end position="1202"/>
    </location>
</feature>
<keyword evidence="14" id="KW-1185">Reference proteome</keyword>
<dbReference type="InterPro" id="IPR013783">
    <property type="entry name" value="Ig-like_fold"/>
</dbReference>
<comment type="subcellular location">
    <subcellularLocation>
        <location evidence="1">Secreted</location>
        <location evidence="1">Cell wall</location>
        <topology evidence="1">Peptidoglycan-anchor</topology>
    </subcellularLocation>
</comment>
<evidence type="ECO:0000256" key="2">
    <source>
        <dbReference type="ARBA" id="ARBA00008061"/>
    </source>
</evidence>
<dbReference type="InterPro" id="IPR005323">
    <property type="entry name" value="CBM41_pullulanase"/>
</dbReference>
<comment type="caution">
    <text evidence="13">The sequence shown here is derived from an EMBL/GenBank/DDBJ whole genome shotgun (WGS) entry which is preliminary data.</text>
</comment>
<reference evidence="13 14" key="1">
    <citation type="submission" date="2021-03" db="EMBL/GenBank/DDBJ databases">
        <title>Antimicrobial resistance genes in bacteria isolated from Japanese honey, and their potential for conferring macrolide and lincosamide resistance in the American foulbrood pathogen Paenibacillus larvae.</title>
        <authorList>
            <person name="Okamoto M."/>
            <person name="Kumagai M."/>
            <person name="Kanamori H."/>
            <person name="Takamatsu D."/>
        </authorList>
    </citation>
    <scope>NUCLEOTIDE SEQUENCE [LARGE SCALE GENOMIC DNA]</scope>
    <source>
        <strain evidence="13 14">J8TS2</strain>
    </source>
</reference>
<dbReference type="SUPFAM" id="SSF81296">
    <property type="entry name" value="E set domains"/>
    <property type="match status" value="1"/>
</dbReference>
<proteinExistence type="inferred from homology"/>
<protein>
    <recommendedName>
        <fullName evidence="12">Gram-positive cocci surface proteins LPxTG domain-containing protein</fullName>
    </recommendedName>
</protein>
<feature type="region of interest" description="Disordered" evidence="10">
    <location>
        <begin position="1115"/>
        <end position="1177"/>
    </location>
</feature>
<keyword evidence="8" id="KW-0572">Peptidoglycan-anchor</keyword>
<keyword evidence="11" id="KW-0812">Transmembrane</keyword>
<dbReference type="Proteomes" id="UP000679950">
    <property type="component" value="Unassembled WGS sequence"/>
</dbReference>
<gene>
    <name evidence="13" type="ORF">J8TS2_10330</name>
</gene>
<evidence type="ECO:0000256" key="4">
    <source>
        <dbReference type="ARBA" id="ARBA00022525"/>
    </source>
</evidence>
<evidence type="ECO:0000256" key="8">
    <source>
        <dbReference type="ARBA" id="ARBA00023088"/>
    </source>
</evidence>